<organism evidence="1">
    <name type="scientific">Arsenophonus endosymbiont of Trialeurodes vaporariorum</name>
    <dbReference type="NCBI Taxonomy" id="235567"/>
    <lineage>
        <taxon>Bacteria</taxon>
        <taxon>Pseudomonadati</taxon>
        <taxon>Pseudomonadota</taxon>
        <taxon>Gammaproteobacteria</taxon>
        <taxon>Enterobacterales</taxon>
        <taxon>Morganellaceae</taxon>
        <taxon>Arsenophonus</taxon>
    </lineage>
</organism>
<name>A0A3B0LYT4_9GAMM</name>
<protein>
    <submittedName>
        <fullName evidence="1">Uncharacterized protein</fullName>
    </submittedName>
</protein>
<accession>A0A3B0LYT4</accession>
<proteinExistence type="predicted"/>
<dbReference type="EMBL" id="UFQR01000003">
    <property type="protein sequence ID" value="SSW95143.1"/>
    <property type="molecule type" value="Genomic_DNA"/>
</dbReference>
<evidence type="ECO:0000313" key="1">
    <source>
        <dbReference type="EMBL" id="SSW95143.1"/>
    </source>
</evidence>
<gene>
    <name evidence="1" type="ORF">ARTV_0884</name>
</gene>
<sequence>MQVLNFGKDTFLFKRLTNDIKEGTVKYNILIWLVFGIILNDLVPDNLS</sequence>
<reference evidence="1" key="1">
    <citation type="submission" date="2018-04" db="EMBL/GenBank/DDBJ databases">
        <authorList>
            <person name="Go L.Y."/>
            <person name="Mitchell J.A."/>
        </authorList>
    </citation>
    <scope>NUCLEOTIDE SEQUENCE</scope>
    <source>
        <strain evidence="1">ARTV</strain>
    </source>
</reference>
<dbReference type="AlphaFoldDB" id="A0A3B0LYT4"/>